<protein>
    <submittedName>
        <fullName evidence="3">L-glutamate-forming] (Saccharopine reductase)</fullName>
    </submittedName>
</protein>
<evidence type="ECO:0000313" key="3">
    <source>
        <dbReference type="EMBL" id="CAK9013355.1"/>
    </source>
</evidence>
<feature type="domain" description="Saccharopine dehydrogenase-like C-terminal" evidence="2">
    <location>
        <begin position="45"/>
        <end position="113"/>
    </location>
</feature>
<dbReference type="Pfam" id="PF16653">
    <property type="entry name" value="Sacchrp_dh_C"/>
    <property type="match status" value="1"/>
</dbReference>
<proteinExistence type="predicted"/>
<keyword evidence="1" id="KW-0560">Oxidoreductase</keyword>
<name>A0ABP0JGF1_9DINO</name>
<evidence type="ECO:0000313" key="4">
    <source>
        <dbReference type="EMBL" id="CAK9013416.1"/>
    </source>
</evidence>
<comment type="caution">
    <text evidence="3">The sequence shown here is derived from an EMBL/GenBank/DDBJ whole genome shotgun (WGS) entry which is preliminary data.</text>
</comment>
<dbReference type="InterPro" id="IPR051168">
    <property type="entry name" value="AASS"/>
</dbReference>
<dbReference type="Gene3D" id="3.30.360.10">
    <property type="entry name" value="Dihydrodipicolinate Reductase, domain 2"/>
    <property type="match status" value="1"/>
</dbReference>
<evidence type="ECO:0000313" key="5">
    <source>
        <dbReference type="Proteomes" id="UP001642464"/>
    </source>
</evidence>
<dbReference type="Proteomes" id="UP001642464">
    <property type="component" value="Unassembled WGS sequence"/>
</dbReference>
<evidence type="ECO:0000256" key="1">
    <source>
        <dbReference type="ARBA" id="ARBA00023002"/>
    </source>
</evidence>
<dbReference type="PANTHER" id="PTHR11133:SF22">
    <property type="entry name" value="ALPHA-AMINOADIPIC SEMIALDEHYDE SYNTHASE, MITOCHONDRIAL"/>
    <property type="match status" value="1"/>
</dbReference>
<keyword evidence="5" id="KW-1185">Reference proteome</keyword>
<dbReference type="EMBL" id="CAXAMM010007125">
    <property type="protein sequence ID" value="CAK9013355.1"/>
    <property type="molecule type" value="Genomic_DNA"/>
</dbReference>
<reference evidence="3 5" key="1">
    <citation type="submission" date="2024-02" db="EMBL/GenBank/DDBJ databases">
        <authorList>
            <person name="Chen Y."/>
            <person name="Shah S."/>
            <person name="Dougan E. K."/>
            <person name="Thang M."/>
            <person name="Chan C."/>
        </authorList>
    </citation>
    <scope>NUCLEOTIDE SEQUENCE [LARGE SCALE GENOMIC DNA]</scope>
</reference>
<sequence>MHVGVAKMAIQHGVSMVTASYVSPEMAALHEAAEKAGVLILNEVGLDPGIDHLSAMSMIDTARSTGSEILRFASLCGGLPSPEAAGSNPIGYKFSWSPRGVLVASQNSARFKESA</sequence>
<dbReference type="InterPro" id="IPR032095">
    <property type="entry name" value="Sacchrp_dh-like_C"/>
</dbReference>
<dbReference type="EMBL" id="CAXAMM010007147">
    <property type="protein sequence ID" value="CAK9013416.1"/>
    <property type="molecule type" value="Genomic_DNA"/>
</dbReference>
<accession>A0ABP0JGF1</accession>
<dbReference type="PANTHER" id="PTHR11133">
    <property type="entry name" value="SACCHAROPINE DEHYDROGENASE"/>
    <property type="match status" value="1"/>
</dbReference>
<dbReference type="SUPFAM" id="SSF55347">
    <property type="entry name" value="Glyceraldehyde-3-phosphate dehydrogenase-like, C-terminal domain"/>
    <property type="match status" value="1"/>
</dbReference>
<gene>
    <name evidence="3" type="ORF">SCF082_LOCUS11897</name>
    <name evidence="4" type="ORF">SCF082_LOCUS11922</name>
</gene>
<organism evidence="3 5">
    <name type="scientific">Durusdinium trenchii</name>
    <dbReference type="NCBI Taxonomy" id="1381693"/>
    <lineage>
        <taxon>Eukaryota</taxon>
        <taxon>Sar</taxon>
        <taxon>Alveolata</taxon>
        <taxon>Dinophyceae</taxon>
        <taxon>Suessiales</taxon>
        <taxon>Symbiodiniaceae</taxon>
        <taxon>Durusdinium</taxon>
    </lineage>
</organism>
<evidence type="ECO:0000259" key="2">
    <source>
        <dbReference type="Pfam" id="PF16653"/>
    </source>
</evidence>